<dbReference type="AlphaFoldDB" id="A0A6B8RLI9"/>
<evidence type="ECO:0000313" key="1">
    <source>
        <dbReference type="EMBL" id="QGQ96502.1"/>
    </source>
</evidence>
<dbReference type="RefSeq" id="WP_155701571.1">
    <property type="nucleotide sequence ID" value="NZ_CP034235.1"/>
</dbReference>
<gene>
    <name evidence="1" type="ORF">EHS13_17225</name>
</gene>
<evidence type="ECO:0000313" key="2">
    <source>
        <dbReference type="Proteomes" id="UP000426246"/>
    </source>
</evidence>
<dbReference type="EMBL" id="CP034235">
    <property type="protein sequence ID" value="QGQ96502.1"/>
    <property type="molecule type" value="Genomic_DNA"/>
</dbReference>
<dbReference type="KEGG" id="ppsc:EHS13_17225"/>
<protein>
    <submittedName>
        <fullName evidence="1">Uncharacterized protein</fullName>
    </submittedName>
</protein>
<name>A0A6B8RLI9_9BACL</name>
<dbReference type="Proteomes" id="UP000426246">
    <property type="component" value="Chromosome"/>
</dbReference>
<reference evidence="2" key="1">
    <citation type="submission" date="2018-11" db="EMBL/GenBank/DDBJ databases">
        <title>Complete genome sequence of Paenibacillus sp. ML311-T8.</title>
        <authorList>
            <person name="Nam Y.-D."/>
            <person name="Kang J."/>
            <person name="Chung W.-H."/>
            <person name="Park Y.S."/>
        </authorList>
    </citation>
    <scope>NUCLEOTIDE SEQUENCE [LARGE SCALE GENOMIC DNA]</scope>
    <source>
        <strain evidence="2">ML311-T8</strain>
    </source>
</reference>
<proteinExistence type="predicted"/>
<keyword evidence="2" id="KW-1185">Reference proteome</keyword>
<sequence length="150" mass="18433">MKEFHANKEAWPSETQQMTWTAINQLEVSLFDYFKSVVIFYRSIEQRKTLFFLVNEVLPLSNALKSIIKIQNNLLKMTAFYLVNMEHTKLIDDYVIYYHSYMKLNRRIDELWEMTNQYPNLQNEIKPQFQQFKYYFEKKRSLMRKFGNWV</sequence>
<accession>A0A6B8RLI9</accession>
<organism evidence="1 2">
    <name type="scientific">Paenibacillus psychroresistens</name>
    <dbReference type="NCBI Taxonomy" id="1778678"/>
    <lineage>
        <taxon>Bacteria</taxon>
        <taxon>Bacillati</taxon>
        <taxon>Bacillota</taxon>
        <taxon>Bacilli</taxon>
        <taxon>Bacillales</taxon>
        <taxon>Paenibacillaceae</taxon>
        <taxon>Paenibacillus</taxon>
    </lineage>
</organism>